<reference evidence="2" key="1">
    <citation type="journal article" date="2014" name="Int. J. Syst. Evol. Microbiol.">
        <title>Complete genome sequence of Corynebacterium casei LMG S-19264T (=DSM 44701T), isolated from a smear-ripened cheese.</title>
        <authorList>
            <consortium name="US DOE Joint Genome Institute (JGI-PGF)"/>
            <person name="Walter F."/>
            <person name="Albersmeier A."/>
            <person name="Kalinowski J."/>
            <person name="Ruckert C."/>
        </authorList>
    </citation>
    <scope>NUCLEOTIDE SEQUENCE</scope>
    <source>
        <strain evidence="2">JCM 4369</strain>
    </source>
</reference>
<accession>A0A918IJM6</accession>
<keyword evidence="3" id="KW-1185">Reference proteome</keyword>
<dbReference type="Gene3D" id="3.40.50.1820">
    <property type="entry name" value="alpha/beta hydrolase"/>
    <property type="match status" value="1"/>
</dbReference>
<dbReference type="AlphaFoldDB" id="A0A918IJM6"/>
<reference evidence="2" key="2">
    <citation type="submission" date="2020-09" db="EMBL/GenBank/DDBJ databases">
        <authorList>
            <person name="Sun Q."/>
            <person name="Ohkuma M."/>
        </authorList>
    </citation>
    <scope>NUCLEOTIDE SEQUENCE</scope>
    <source>
        <strain evidence="2">JCM 4369</strain>
    </source>
</reference>
<dbReference type="EMBL" id="BMTD01000023">
    <property type="protein sequence ID" value="GGV21307.1"/>
    <property type="molecule type" value="Genomic_DNA"/>
</dbReference>
<name>A0A918IJM6_9ACTN</name>
<dbReference type="InterPro" id="IPR029058">
    <property type="entry name" value="AB_hydrolase_fold"/>
</dbReference>
<dbReference type="Proteomes" id="UP000618795">
    <property type="component" value="Unassembled WGS sequence"/>
</dbReference>
<protein>
    <submittedName>
        <fullName evidence="2">Uncharacterized protein</fullName>
    </submittedName>
</protein>
<sequence>MTSRPSPALRRALESTSPGLPRPLYDMAAVLSVAVRIEPELVRTVRRSLFPWLDVDAEADFWFSDLVVSRGTKGVLLEPQARRNLHAHLAQLLAARPPADRLHTAWSCIDRVHAHLSPALRLEEHITWLALSGRPDEIDAALAPALKAVIVQERGGVAKWFASAWDRLPPAAQQTSAAWKLAHVALDRRPSAVTPLVPPPAMAASDLYDVVHLLQDVDIGVRRTAERLEVGDLRDGRGGYSIAVPDTSPRLLTLVDPSGTADQHLVIDPGAVVSRPVGPQPLRLRTARGVEYELLAPARRGRRLFLAIGTRADSGPGARSDAQRLAAVLRDSGYETRTQEDLWGLWDLPAGLSSLVVLISGHGSRRTADGKQFVTLDGSDGQVPADRPPDPGRSIALDELGARLGAASAERELLLLDLCDALGTDASHTAPPAAAGPGEWRGVIVAHRAPESDRAPSLAGQVCALLSDGPSSPGLVGWAPDQEYITGEDLFHALRSEEARSRRGRSSSCATTGRSGALFRNPLFRPAARPPAAAEPSRPAPGRRAGLPPVTDLVVVLPTFMASTLRRGDEPVWDISSRTAWRWGTRPDRSLRALSLAPGIGDGPADDGIAPVRLQPTAQLLPGLITLSTGYDKLLARLRHLGCRDVSADRASPPGNLLPIAYDWRLSHRWVGRWLGTLVEPALERWRAQGGPYSDAKVVFVCHGTGGLPARWYVSVLGGAVLTRRLIMIGTPLRGVPKMVRQMVHGSGPRVFGERIGSLLRTLPSAYQVLPQYACVERGEELFRIDEVSLPPLDRARVREGMLFTDELLAAESSSADDRPREQRIIGTGQPTPTTLRITDGVVTLLDTYRGEDFSGDSTVPLLSTVRPGESFPPLFRVQARSDNLHAHPHVLDTVAEAVTARRPLSFR</sequence>
<proteinExistence type="predicted"/>
<dbReference type="SUPFAM" id="SSF53474">
    <property type="entry name" value="alpha/beta-Hydrolases"/>
    <property type="match status" value="1"/>
</dbReference>
<evidence type="ECO:0000313" key="3">
    <source>
        <dbReference type="Proteomes" id="UP000618795"/>
    </source>
</evidence>
<evidence type="ECO:0000313" key="2">
    <source>
        <dbReference type="EMBL" id="GGV21307.1"/>
    </source>
</evidence>
<gene>
    <name evidence="2" type="ORF">GCM10010260_71900</name>
</gene>
<evidence type="ECO:0000256" key="1">
    <source>
        <dbReference type="SAM" id="MobiDB-lite"/>
    </source>
</evidence>
<comment type="caution">
    <text evidence="2">The sequence shown here is derived from an EMBL/GenBank/DDBJ whole genome shotgun (WGS) entry which is preliminary data.</text>
</comment>
<dbReference type="RefSeq" id="WP_191877669.1">
    <property type="nucleotide sequence ID" value="NZ_BMTD01000023.1"/>
</dbReference>
<feature type="region of interest" description="Disordered" evidence="1">
    <location>
        <begin position="522"/>
        <end position="546"/>
    </location>
</feature>
<organism evidence="2 3">
    <name type="scientific">Streptomyces filipinensis</name>
    <dbReference type="NCBI Taxonomy" id="66887"/>
    <lineage>
        <taxon>Bacteria</taxon>
        <taxon>Bacillati</taxon>
        <taxon>Actinomycetota</taxon>
        <taxon>Actinomycetes</taxon>
        <taxon>Kitasatosporales</taxon>
        <taxon>Streptomycetaceae</taxon>
        <taxon>Streptomyces</taxon>
    </lineage>
</organism>